<keyword evidence="2" id="KW-1185">Reference proteome</keyword>
<gene>
    <name evidence="1" type="ORF">Asera_35190</name>
</gene>
<dbReference type="AlphaFoldDB" id="A0A810L4Y5"/>
<dbReference type="InterPro" id="IPR007438">
    <property type="entry name" value="DUF488"/>
</dbReference>
<dbReference type="Proteomes" id="UP000680750">
    <property type="component" value="Chromosome"/>
</dbReference>
<dbReference type="PANTHER" id="PTHR39337:SF1">
    <property type="entry name" value="BLR5642 PROTEIN"/>
    <property type="match status" value="1"/>
</dbReference>
<dbReference type="EMBL" id="AP023354">
    <property type="protein sequence ID" value="BCJ29411.1"/>
    <property type="molecule type" value="Genomic_DNA"/>
</dbReference>
<dbReference type="InterPro" id="IPR014519">
    <property type="entry name" value="UCP024492"/>
</dbReference>
<dbReference type="PIRSF" id="PIRSF024492">
    <property type="entry name" value="UCP024492"/>
    <property type="match status" value="1"/>
</dbReference>
<name>A0A810L4Y5_9ACTN</name>
<evidence type="ECO:0008006" key="3">
    <source>
        <dbReference type="Google" id="ProtNLM"/>
    </source>
</evidence>
<evidence type="ECO:0000313" key="2">
    <source>
        <dbReference type="Proteomes" id="UP000680750"/>
    </source>
</evidence>
<protein>
    <recommendedName>
        <fullName evidence="3">DUF488 domain-containing protein</fullName>
    </recommendedName>
</protein>
<dbReference type="PANTHER" id="PTHR39337">
    <property type="entry name" value="BLR5642 PROTEIN"/>
    <property type="match status" value="1"/>
</dbReference>
<sequence length="182" mass="20330">MTADRSTGAPPNPVHTIGHSTRGFDEVLAMLRSNEITDLVDVRSYPSSRKFPQWNRDAIAAQLPPDIGYRWLPKLGGRRYTPAGTPTENGAWRVKAFRDYADYMAGDEFAAGLAELRELARHGQPAIMCSEAVPWRCHRRLITDALIASGVEVRHILSPTTTRIAPLDEKARVHNGRISYPR</sequence>
<accession>A0A810L4Y5</accession>
<dbReference type="KEGG" id="aser:Asera_35190"/>
<proteinExistence type="predicted"/>
<evidence type="ECO:0000313" key="1">
    <source>
        <dbReference type="EMBL" id="BCJ29411.1"/>
    </source>
</evidence>
<organism evidence="1 2">
    <name type="scientific">Actinocatenispora sera</name>
    <dbReference type="NCBI Taxonomy" id="390989"/>
    <lineage>
        <taxon>Bacteria</taxon>
        <taxon>Bacillati</taxon>
        <taxon>Actinomycetota</taxon>
        <taxon>Actinomycetes</taxon>
        <taxon>Micromonosporales</taxon>
        <taxon>Micromonosporaceae</taxon>
        <taxon>Actinocatenispora</taxon>
    </lineage>
</organism>
<dbReference type="Pfam" id="PF04343">
    <property type="entry name" value="DUF488"/>
    <property type="match status" value="1"/>
</dbReference>
<reference evidence="1" key="1">
    <citation type="submission" date="2020-08" db="EMBL/GenBank/DDBJ databases">
        <title>Whole genome shotgun sequence of Actinocatenispora sera NBRC 101916.</title>
        <authorList>
            <person name="Komaki H."/>
            <person name="Tamura T."/>
        </authorList>
    </citation>
    <scope>NUCLEOTIDE SEQUENCE</scope>
    <source>
        <strain evidence="1">NBRC 101916</strain>
    </source>
</reference>
<dbReference type="RefSeq" id="WP_035297851.1">
    <property type="nucleotide sequence ID" value="NZ_AP023354.1"/>
</dbReference>